<keyword evidence="2" id="KW-1185">Reference proteome</keyword>
<accession>A0A166FG18</accession>
<protein>
    <submittedName>
        <fullName evidence="1">Uncharacterized protein</fullName>
    </submittedName>
</protein>
<proteinExistence type="predicted"/>
<comment type="caution">
    <text evidence="1">The sequence shown here is derived from an EMBL/GenBank/DDBJ whole genome shotgun (WGS) entry which is preliminary data.</text>
</comment>
<dbReference type="PATRIC" id="fig|55758.3.peg.30"/>
<dbReference type="RefSeq" id="WP_157078596.1">
    <property type="nucleotide sequence ID" value="NZ_LWMT01000004.1"/>
</dbReference>
<dbReference type="Proteomes" id="UP000077066">
    <property type="component" value="Unassembled WGS sequence"/>
</dbReference>
<reference evidence="1 2" key="1">
    <citation type="submission" date="2016-04" db="EMBL/GenBank/DDBJ databases">
        <title>Genome sequence of Methanobrevibacter filiformis DSM 11501.</title>
        <authorList>
            <person name="Poehlein A."/>
            <person name="Seedorf H."/>
            <person name="Daniel R."/>
        </authorList>
    </citation>
    <scope>NUCLEOTIDE SEQUENCE [LARGE SCALE GENOMIC DNA]</scope>
    <source>
        <strain evidence="1 2">DSM 11501</strain>
    </source>
</reference>
<dbReference type="OrthoDB" id="78120at2157"/>
<organism evidence="1 2">
    <name type="scientific">Methanobrevibacter filiformis</name>
    <dbReference type="NCBI Taxonomy" id="55758"/>
    <lineage>
        <taxon>Archaea</taxon>
        <taxon>Methanobacteriati</taxon>
        <taxon>Methanobacteriota</taxon>
        <taxon>Methanomada group</taxon>
        <taxon>Methanobacteria</taxon>
        <taxon>Methanobacteriales</taxon>
        <taxon>Methanobacteriaceae</taxon>
        <taxon>Methanobrevibacter</taxon>
    </lineage>
</organism>
<name>A0A166FG18_9EURY</name>
<evidence type="ECO:0000313" key="2">
    <source>
        <dbReference type="Proteomes" id="UP000077066"/>
    </source>
</evidence>
<dbReference type="EMBL" id="LWMT01000004">
    <property type="protein sequence ID" value="KZX17638.1"/>
    <property type="molecule type" value="Genomic_DNA"/>
</dbReference>
<sequence>MKIEDKYKVHGKIVYSSRTKTGCAVTIMPDEIVIDNYHGKGGHIHPDPTNHDIQKSIKSEDRIINLKIVLHHLNKNKTLKLNELIEELRK</sequence>
<gene>
    <name evidence="1" type="ORF">MBFIL_00250</name>
</gene>
<evidence type="ECO:0000313" key="1">
    <source>
        <dbReference type="EMBL" id="KZX17638.1"/>
    </source>
</evidence>
<dbReference type="AlphaFoldDB" id="A0A166FG18"/>